<organism evidence="2 3">
    <name type="scientific">Candidatus Ghiorseimicrobium undicola</name>
    <dbReference type="NCBI Taxonomy" id="1974746"/>
    <lineage>
        <taxon>Bacteria</taxon>
        <taxon>Pseudomonadati</taxon>
        <taxon>Candidatus Omnitrophota</taxon>
        <taxon>Candidatus Ghiorseimicrobium</taxon>
    </lineage>
</organism>
<dbReference type="InterPro" id="IPR009061">
    <property type="entry name" value="DNA-bd_dom_put_sf"/>
</dbReference>
<evidence type="ECO:0000259" key="1">
    <source>
        <dbReference type="Pfam" id="PF13411"/>
    </source>
</evidence>
<accession>A0A2H0LVS2</accession>
<name>A0A2H0LVS2_9BACT</name>
<feature type="domain" description="HTH merR-type" evidence="1">
    <location>
        <begin position="9"/>
        <end position="59"/>
    </location>
</feature>
<proteinExistence type="predicted"/>
<dbReference type="AlphaFoldDB" id="A0A2H0LVS2"/>
<reference evidence="2 3" key="1">
    <citation type="submission" date="2017-09" db="EMBL/GenBank/DDBJ databases">
        <title>Depth-based differentiation of microbial function through sediment-hosted aquifers and enrichment of novel symbionts in the deep terrestrial subsurface.</title>
        <authorList>
            <person name="Probst A.J."/>
            <person name="Ladd B."/>
            <person name="Jarett J.K."/>
            <person name="Geller-Mcgrath D.E."/>
            <person name="Sieber C.M."/>
            <person name="Emerson J.B."/>
            <person name="Anantharaman K."/>
            <person name="Thomas B.C."/>
            <person name="Malmstrom R."/>
            <person name="Stieglmeier M."/>
            <person name="Klingl A."/>
            <person name="Woyke T."/>
            <person name="Ryan C.M."/>
            <person name="Banfield J.F."/>
        </authorList>
    </citation>
    <scope>NUCLEOTIDE SEQUENCE [LARGE SCALE GENOMIC DNA]</scope>
    <source>
        <strain evidence="2">CG11_big_fil_rev_8_21_14_0_20_42_13</strain>
    </source>
</reference>
<dbReference type="Proteomes" id="UP000229641">
    <property type="component" value="Unassembled WGS sequence"/>
</dbReference>
<evidence type="ECO:0000313" key="3">
    <source>
        <dbReference type="Proteomes" id="UP000229641"/>
    </source>
</evidence>
<comment type="caution">
    <text evidence="2">The sequence shown here is derived from an EMBL/GenBank/DDBJ whole genome shotgun (WGS) entry which is preliminary data.</text>
</comment>
<dbReference type="Gene3D" id="1.10.1660.10">
    <property type="match status" value="1"/>
</dbReference>
<dbReference type="GO" id="GO:0003677">
    <property type="term" value="F:DNA binding"/>
    <property type="evidence" value="ECO:0007669"/>
    <property type="project" value="InterPro"/>
</dbReference>
<dbReference type="Pfam" id="PF13411">
    <property type="entry name" value="MerR_1"/>
    <property type="match status" value="1"/>
</dbReference>
<sequence length="73" mass="8760">MLMINKKFYTTSEALSKIKVSRNTLFLWFKHKKIPEVRRDRNNHRIFSSRDIQRILHYKNKLVPPANSFSGRG</sequence>
<dbReference type="InterPro" id="IPR000551">
    <property type="entry name" value="MerR-type_HTH_dom"/>
</dbReference>
<dbReference type="EMBL" id="PCWA01000097">
    <property type="protein sequence ID" value="PIQ88510.1"/>
    <property type="molecule type" value="Genomic_DNA"/>
</dbReference>
<dbReference type="SUPFAM" id="SSF46955">
    <property type="entry name" value="Putative DNA-binding domain"/>
    <property type="match status" value="1"/>
</dbReference>
<gene>
    <name evidence="2" type="ORF">COV72_07730</name>
</gene>
<evidence type="ECO:0000313" key="2">
    <source>
        <dbReference type="EMBL" id="PIQ88510.1"/>
    </source>
</evidence>
<protein>
    <recommendedName>
        <fullName evidence="1">HTH merR-type domain-containing protein</fullName>
    </recommendedName>
</protein>
<dbReference type="GO" id="GO:0006355">
    <property type="term" value="P:regulation of DNA-templated transcription"/>
    <property type="evidence" value="ECO:0007669"/>
    <property type="project" value="InterPro"/>
</dbReference>